<evidence type="ECO:0000313" key="2">
    <source>
        <dbReference type="Proteomes" id="UP000807504"/>
    </source>
</evidence>
<reference evidence="1" key="2">
    <citation type="submission" date="2020-06" db="EMBL/GenBank/DDBJ databases">
        <authorList>
            <person name="Sheffer M."/>
        </authorList>
    </citation>
    <scope>NUCLEOTIDE SEQUENCE</scope>
</reference>
<keyword evidence="2" id="KW-1185">Reference proteome</keyword>
<accession>A0A8T0F0K2</accession>
<comment type="caution">
    <text evidence="1">The sequence shown here is derived from an EMBL/GenBank/DDBJ whole genome shotgun (WGS) entry which is preliminary data.</text>
</comment>
<dbReference type="Proteomes" id="UP000807504">
    <property type="component" value="Unassembled WGS sequence"/>
</dbReference>
<sequence>MRLNKVRAGSYMEKILFFNPSRALRSKEIDKLTSDDDFQEETDLAEYVKRASVVYFGLSTKEVRKFAYQFAISLKRKVLGSWEENQQAGEDIFGLFLKQNSSLSIRRPEATRLSPVTSFNKTNVAAIFKLLTQCYDKYNFEPADIWNMNETGISTVQNPDRVVTRRGFKQIGKMTSAERGTLVMLAVAISDIGNKIPPLLIFPRVSFRDHFLNGAPTGSTG</sequence>
<protein>
    <submittedName>
        <fullName evidence="1">Uncharacterized protein</fullName>
    </submittedName>
</protein>
<gene>
    <name evidence="1" type="ORF">HNY73_010314</name>
</gene>
<organism evidence="1 2">
    <name type="scientific">Argiope bruennichi</name>
    <name type="common">Wasp spider</name>
    <name type="synonym">Aranea bruennichi</name>
    <dbReference type="NCBI Taxonomy" id="94029"/>
    <lineage>
        <taxon>Eukaryota</taxon>
        <taxon>Metazoa</taxon>
        <taxon>Ecdysozoa</taxon>
        <taxon>Arthropoda</taxon>
        <taxon>Chelicerata</taxon>
        <taxon>Arachnida</taxon>
        <taxon>Araneae</taxon>
        <taxon>Araneomorphae</taxon>
        <taxon>Entelegynae</taxon>
        <taxon>Araneoidea</taxon>
        <taxon>Araneidae</taxon>
        <taxon>Argiope</taxon>
    </lineage>
</organism>
<dbReference type="EMBL" id="JABXBU010000030">
    <property type="protein sequence ID" value="KAF8784664.1"/>
    <property type="molecule type" value="Genomic_DNA"/>
</dbReference>
<dbReference type="AlphaFoldDB" id="A0A8T0F0K2"/>
<proteinExistence type="predicted"/>
<evidence type="ECO:0000313" key="1">
    <source>
        <dbReference type="EMBL" id="KAF8784664.1"/>
    </source>
</evidence>
<name>A0A8T0F0K2_ARGBR</name>
<reference evidence="1" key="1">
    <citation type="journal article" date="2020" name="bioRxiv">
        <title>Chromosome-level reference genome of the European wasp spider Argiope bruennichi: a resource for studies on range expansion and evolutionary adaptation.</title>
        <authorList>
            <person name="Sheffer M.M."/>
            <person name="Hoppe A."/>
            <person name="Krehenwinkel H."/>
            <person name="Uhl G."/>
            <person name="Kuss A.W."/>
            <person name="Jensen L."/>
            <person name="Jensen C."/>
            <person name="Gillespie R.G."/>
            <person name="Hoff K.J."/>
            <person name="Prost S."/>
        </authorList>
    </citation>
    <scope>NUCLEOTIDE SEQUENCE</scope>
</reference>